<accession>A0A0B4ETP7</accession>
<evidence type="ECO:0000313" key="3">
    <source>
        <dbReference type="Proteomes" id="UP000031184"/>
    </source>
</evidence>
<evidence type="ECO:0000313" key="2">
    <source>
        <dbReference type="EMBL" id="KID48234.1"/>
    </source>
</evidence>
<feature type="transmembrane region" description="Helical" evidence="1">
    <location>
        <begin position="6"/>
        <end position="27"/>
    </location>
</feature>
<keyword evidence="1" id="KW-0812">Transmembrane</keyword>
<dbReference type="EMBL" id="AUZI01000027">
    <property type="protein sequence ID" value="KID48234.1"/>
    <property type="molecule type" value="Genomic_DNA"/>
</dbReference>
<proteinExistence type="predicted"/>
<comment type="caution">
    <text evidence="2">The sequence shown here is derived from an EMBL/GenBank/DDBJ whole genome shotgun (WGS) entry which is preliminary data.</text>
</comment>
<protein>
    <submittedName>
        <fullName evidence="2">Uncharacterized protein</fullName>
    </submittedName>
</protein>
<gene>
    <name evidence="2" type="ORF">C095_11005</name>
</gene>
<keyword evidence="1" id="KW-0472">Membrane</keyword>
<sequence length="40" mass="4665">MNSRQIITLVIIILYMLITILIGLIASKRKTEKNKVMMIF</sequence>
<evidence type="ECO:0000256" key="1">
    <source>
        <dbReference type="SAM" id="Phobius"/>
    </source>
</evidence>
<name>A0A0B4ETP7_9FUSO</name>
<dbReference type="PATRIC" id="fig|1226633.4.peg.2232"/>
<keyword evidence="1" id="KW-1133">Transmembrane helix</keyword>
<reference evidence="2 3" key="1">
    <citation type="submission" date="2013-08" db="EMBL/GenBank/DDBJ databases">
        <title>An opportunistic ruminal bacterium that causes liver abscesses in cattle.</title>
        <authorList>
            <person name="Benahmed F.H."/>
            <person name="Rasmussen M."/>
            <person name="Harbottle H."/>
            <person name="Soppet D."/>
            <person name="Nagaraja T.G."/>
            <person name="Davidson M."/>
        </authorList>
    </citation>
    <scope>NUCLEOTIDE SEQUENCE [LARGE SCALE GENOMIC DNA]</scope>
    <source>
        <strain evidence="2 3">B35</strain>
    </source>
</reference>
<dbReference type="AlphaFoldDB" id="A0A0B4ETP7"/>
<dbReference type="Proteomes" id="UP000031184">
    <property type="component" value="Unassembled WGS sequence"/>
</dbReference>
<organism evidence="2 3">
    <name type="scientific">Fusobacterium necrophorum subsp. funduliforme B35</name>
    <dbReference type="NCBI Taxonomy" id="1226633"/>
    <lineage>
        <taxon>Bacteria</taxon>
        <taxon>Fusobacteriati</taxon>
        <taxon>Fusobacteriota</taxon>
        <taxon>Fusobacteriia</taxon>
        <taxon>Fusobacteriales</taxon>
        <taxon>Fusobacteriaceae</taxon>
        <taxon>Fusobacterium</taxon>
    </lineage>
</organism>